<evidence type="ECO:0000256" key="3">
    <source>
        <dbReference type="ARBA" id="ARBA00022448"/>
    </source>
</evidence>
<keyword evidence="13 14" id="KW-0998">Cell outer membrane</keyword>
<evidence type="ECO:0000313" key="19">
    <source>
        <dbReference type="EMBL" id="GIL39088.1"/>
    </source>
</evidence>
<keyword evidence="9" id="KW-0406">Ion transport</keyword>
<keyword evidence="20" id="KW-1185">Reference proteome</keyword>
<dbReference type="PANTHER" id="PTHR32552:SF68">
    <property type="entry name" value="FERRICHROME OUTER MEMBRANE TRANSPORTER_PHAGE RECEPTOR"/>
    <property type="match status" value="1"/>
</dbReference>
<comment type="subcellular location">
    <subcellularLocation>
        <location evidence="1 14">Cell outer membrane</location>
        <topology evidence="1 14">Multi-pass membrane protein</topology>
    </subcellularLocation>
</comment>
<dbReference type="AlphaFoldDB" id="A0A8S8X6V3"/>
<evidence type="ECO:0000313" key="20">
    <source>
        <dbReference type="Proteomes" id="UP000681075"/>
    </source>
</evidence>
<dbReference type="GO" id="GO:0038023">
    <property type="term" value="F:signaling receptor activity"/>
    <property type="evidence" value="ECO:0007669"/>
    <property type="project" value="InterPro"/>
</dbReference>
<dbReference type="NCBIfam" id="TIGR01783">
    <property type="entry name" value="TonB-siderophor"/>
    <property type="match status" value="1"/>
</dbReference>
<reference evidence="19" key="1">
    <citation type="submission" date="2021-02" db="EMBL/GenBank/DDBJ databases">
        <title>Genome sequence of Rhodospirillales sp. strain TMPK1 isolated from soil.</title>
        <authorList>
            <person name="Nakai R."/>
            <person name="Kusada H."/>
            <person name="Tamaki H."/>
        </authorList>
    </citation>
    <scope>NUCLEOTIDE SEQUENCE</scope>
    <source>
        <strain evidence="19">TMPK1</strain>
    </source>
</reference>
<sequence>MVVLNRTGLGRALFLLLATAAPVALAQQAAAQQAGGELEQVVVTAPRYVATRNLTGTKIDTPLVETPQSISVINRDQIDLLNWQSLQQVVRYTAGAVGENYGPDERYDWITVRGFNPIQYVDGLQAPIGSVTNVGLDLYGSDSIEILKGPASVLYGQTPPGGIINMTSRRPQRYFGGEAGAQLGSFNQKQISGDVFGPANDYLSFRLTGLLRDRHTQTEGVRSKRDFVAPAGTLNLGNATQITLLSYYQYDKIKGDGGGFLPAQGTLLFNPKGELPVGFNAGEPGYNFYKRDQYGVGYDFSHRFSDALTVRQNLKYFSSDASTRQIYGAGLQADLRTLNRYSWAFDEKVMSFNVDTRLEAHVQTGALSHAIVGGVDFRRVNNATDTGFAFGPTLDVFKPIYGAAIAPVATSAYLRQIQKQTGVYVQDQIKLGGFIVTAGVRQDWVDTTDFGKPTSNDKFTYRVALSYLFDNGFAPYVVHATSFQPTSGADFGGTPFKPTTGEQTEIGLKYDPGEMAKGVKAFATIAAYQLRQTNVLTNDPNPAHPFFSVQAGEVEVKGVEAELTGRFYETFTVNASYTYTDPTVTKSNGPDLGKRLPAVAKHKVSLFGDYTIQSGALAGLGFGIGGRYLTETFGDPANLWRTGNVLLFDGIVHYDFDKWRLALNGNNLFDKTYVQRCSSNDQCFYAQRGYYTVSLTRKF</sequence>
<dbReference type="PROSITE" id="PS52016">
    <property type="entry name" value="TONB_DEPENDENT_REC_3"/>
    <property type="match status" value="1"/>
</dbReference>
<dbReference type="Pfam" id="PF07715">
    <property type="entry name" value="Plug"/>
    <property type="match status" value="1"/>
</dbReference>
<evidence type="ECO:0000256" key="5">
    <source>
        <dbReference type="ARBA" id="ARBA00022496"/>
    </source>
</evidence>
<dbReference type="RefSeq" id="WP_420242187.1">
    <property type="nucleotide sequence ID" value="NZ_BOPV01000001.1"/>
</dbReference>
<comment type="caution">
    <text evidence="19">The sequence shown here is derived from an EMBL/GenBank/DDBJ whole genome shotgun (WGS) entry which is preliminary data.</text>
</comment>
<evidence type="ECO:0000256" key="16">
    <source>
        <dbReference type="SAM" id="SignalP"/>
    </source>
</evidence>
<evidence type="ECO:0000256" key="14">
    <source>
        <dbReference type="PROSITE-ProRule" id="PRU01360"/>
    </source>
</evidence>
<dbReference type="CDD" id="cd01347">
    <property type="entry name" value="ligand_gated_channel"/>
    <property type="match status" value="1"/>
</dbReference>
<keyword evidence="10 15" id="KW-0798">TonB box</keyword>
<evidence type="ECO:0000256" key="10">
    <source>
        <dbReference type="ARBA" id="ARBA00023077"/>
    </source>
</evidence>
<dbReference type="SUPFAM" id="SSF56935">
    <property type="entry name" value="Porins"/>
    <property type="match status" value="1"/>
</dbReference>
<organism evidence="19 20">
    <name type="scientific">Roseiterribacter gracilis</name>
    <dbReference type="NCBI Taxonomy" id="2812848"/>
    <lineage>
        <taxon>Bacteria</taxon>
        <taxon>Pseudomonadati</taxon>
        <taxon>Pseudomonadota</taxon>
        <taxon>Alphaproteobacteria</taxon>
        <taxon>Rhodospirillales</taxon>
        <taxon>Roseiterribacteraceae</taxon>
        <taxon>Roseiterribacter</taxon>
    </lineage>
</organism>
<dbReference type="FunFam" id="2.170.130.10:FF:000001">
    <property type="entry name" value="Catecholate siderophore TonB-dependent receptor"/>
    <property type="match status" value="1"/>
</dbReference>
<dbReference type="Proteomes" id="UP000681075">
    <property type="component" value="Unassembled WGS sequence"/>
</dbReference>
<keyword evidence="7 16" id="KW-0732">Signal</keyword>
<dbReference type="Gene3D" id="2.170.130.10">
    <property type="entry name" value="TonB-dependent receptor, plug domain"/>
    <property type="match status" value="1"/>
</dbReference>
<keyword evidence="4 14" id="KW-1134">Transmembrane beta strand</keyword>
<evidence type="ECO:0000256" key="4">
    <source>
        <dbReference type="ARBA" id="ARBA00022452"/>
    </source>
</evidence>
<evidence type="ECO:0000256" key="9">
    <source>
        <dbReference type="ARBA" id="ARBA00023065"/>
    </source>
</evidence>
<keyword evidence="8" id="KW-0408">Iron</keyword>
<feature type="chain" id="PRO_5035906430" evidence="16">
    <location>
        <begin position="27"/>
        <end position="699"/>
    </location>
</feature>
<dbReference type="InterPro" id="IPR037066">
    <property type="entry name" value="Plug_dom_sf"/>
</dbReference>
<dbReference type="PANTHER" id="PTHR32552">
    <property type="entry name" value="FERRICHROME IRON RECEPTOR-RELATED"/>
    <property type="match status" value="1"/>
</dbReference>
<evidence type="ECO:0000256" key="11">
    <source>
        <dbReference type="ARBA" id="ARBA00023136"/>
    </source>
</evidence>
<feature type="signal peptide" evidence="16">
    <location>
        <begin position="1"/>
        <end position="26"/>
    </location>
</feature>
<proteinExistence type="inferred from homology"/>
<keyword evidence="6 14" id="KW-0812">Transmembrane</keyword>
<gene>
    <name evidence="19" type="primary">fiuA</name>
    <name evidence="19" type="ORF">TMPK1_13250</name>
</gene>
<feature type="domain" description="TonB-dependent receptor-like beta-barrel" evidence="17">
    <location>
        <begin position="246"/>
        <end position="668"/>
    </location>
</feature>
<feature type="domain" description="TonB-dependent receptor plug" evidence="18">
    <location>
        <begin position="63"/>
        <end position="163"/>
    </location>
</feature>
<evidence type="ECO:0000256" key="1">
    <source>
        <dbReference type="ARBA" id="ARBA00004571"/>
    </source>
</evidence>
<name>A0A8S8X6V3_9PROT</name>
<dbReference type="InterPro" id="IPR010105">
    <property type="entry name" value="TonB_sidphr_rcpt"/>
</dbReference>
<keyword evidence="12 19" id="KW-0675">Receptor</keyword>
<dbReference type="GO" id="GO:0015344">
    <property type="term" value="F:siderophore uptake transmembrane transporter activity"/>
    <property type="evidence" value="ECO:0007669"/>
    <property type="project" value="TreeGrafter"/>
</dbReference>
<evidence type="ECO:0000256" key="6">
    <source>
        <dbReference type="ARBA" id="ARBA00022692"/>
    </source>
</evidence>
<dbReference type="InterPro" id="IPR039426">
    <property type="entry name" value="TonB-dep_rcpt-like"/>
</dbReference>
<keyword evidence="3 14" id="KW-0813">Transport</keyword>
<keyword evidence="11 14" id="KW-0472">Membrane</keyword>
<comment type="similarity">
    <text evidence="2 14 15">Belongs to the TonB-dependent receptor family.</text>
</comment>
<evidence type="ECO:0000256" key="7">
    <source>
        <dbReference type="ARBA" id="ARBA00022729"/>
    </source>
</evidence>
<evidence type="ECO:0000256" key="13">
    <source>
        <dbReference type="ARBA" id="ARBA00023237"/>
    </source>
</evidence>
<evidence type="ECO:0000259" key="18">
    <source>
        <dbReference type="Pfam" id="PF07715"/>
    </source>
</evidence>
<dbReference type="EMBL" id="BOPV01000001">
    <property type="protein sequence ID" value="GIL39088.1"/>
    <property type="molecule type" value="Genomic_DNA"/>
</dbReference>
<protein>
    <submittedName>
        <fullName evidence="19">Ferrichrome receptor FiuA</fullName>
    </submittedName>
</protein>
<keyword evidence="5" id="KW-0410">Iron transport</keyword>
<dbReference type="InterPro" id="IPR036942">
    <property type="entry name" value="Beta-barrel_TonB_sf"/>
</dbReference>
<evidence type="ECO:0000256" key="15">
    <source>
        <dbReference type="RuleBase" id="RU003357"/>
    </source>
</evidence>
<accession>A0A8S8X6V3</accession>
<dbReference type="Gene3D" id="2.40.170.20">
    <property type="entry name" value="TonB-dependent receptor, beta-barrel domain"/>
    <property type="match status" value="1"/>
</dbReference>
<evidence type="ECO:0000256" key="8">
    <source>
        <dbReference type="ARBA" id="ARBA00023004"/>
    </source>
</evidence>
<dbReference type="InterPro" id="IPR000531">
    <property type="entry name" value="Beta-barrel_TonB"/>
</dbReference>
<dbReference type="GO" id="GO:0015891">
    <property type="term" value="P:siderophore transport"/>
    <property type="evidence" value="ECO:0007669"/>
    <property type="project" value="InterPro"/>
</dbReference>
<dbReference type="InterPro" id="IPR012910">
    <property type="entry name" value="Plug_dom"/>
</dbReference>
<dbReference type="Pfam" id="PF00593">
    <property type="entry name" value="TonB_dep_Rec_b-barrel"/>
    <property type="match status" value="1"/>
</dbReference>
<dbReference type="GO" id="GO:0009279">
    <property type="term" value="C:cell outer membrane"/>
    <property type="evidence" value="ECO:0007669"/>
    <property type="project" value="UniProtKB-SubCell"/>
</dbReference>
<evidence type="ECO:0000256" key="2">
    <source>
        <dbReference type="ARBA" id="ARBA00009810"/>
    </source>
</evidence>
<evidence type="ECO:0000256" key="12">
    <source>
        <dbReference type="ARBA" id="ARBA00023170"/>
    </source>
</evidence>
<evidence type="ECO:0000259" key="17">
    <source>
        <dbReference type="Pfam" id="PF00593"/>
    </source>
</evidence>